<evidence type="ECO:0000256" key="1">
    <source>
        <dbReference type="ARBA" id="ARBA00022553"/>
    </source>
</evidence>
<dbReference type="Proteomes" id="UP001161325">
    <property type="component" value="Unassembled WGS sequence"/>
</dbReference>
<dbReference type="Pfam" id="PF00072">
    <property type="entry name" value="Response_reg"/>
    <property type="match status" value="1"/>
</dbReference>
<protein>
    <submittedName>
        <fullName evidence="4">Transcriptional regulator</fullName>
    </submittedName>
</protein>
<dbReference type="RefSeq" id="WP_284352925.1">
    <property type="nucleotide sequence ID" value="NZ_BRXS01000011.1"/>
</dbReference>
<keyword evidence="1 2" id="KW-0597">Phosphoprotein</keyword>
<dbReference type="PANTHER" id="PTHR44591">
    <property type="entry name" value="STRESS RESPONSE REGULATOR PROTEIN 1"/>
    <property type="match status" value="1"/>
</dbReference>
<name>A0AA37VD66_9BACT</name>
<dbReference type="InterPro" id="IPR050595">
    <property type="entry name" value="Bact_response_regulator"/>
</dbReference>
<dbReference type="EMBL" id="BRXS01000011">
    <property type="protein sequence ID" value="GLC28528.1"/>
    <property type="molecule type" value="Genomic_DNA"/>
</dbReference>
<dbReference type="PANTHER" id="PTHR44591:SF3">
    <property type="entry name" value="RESPONSE REGULATORY DOMAIN-CONTAINING PROTEIN"/>
    <property type="match status" value="1"/>
</dbReference>
<dbReference type="CDD" id="cd00156">
    <property type="entry name" value="REC"/>
    <property type="match status" value="1"/>
</dbReference>
<feature type="domain" description="Response regulatory" evidence="3">
    <location>
        <begin position="7"/>
        <end position="121"/>
    </location>
</feature>
<dbReference type="SUPFAM" id="SSF53649">
    <property type="entry name" value="Alkaline phosphatase-like"/>
    <property type="match status" value="1"/>
</dbReference>
<evidence type="ECO:0000256" key="2">
    <source>
        <dbReference type="PROSITE-ProRule" id="PRU00169"/>
    </source>
</evidence>
<dbReference type="AlphaFoldDB" id="A0AA37VD66"/>
<organism evidence="4 5">
    <name type="scientific">Roseisolibacter agri</name>
    <dbReference type="NCBI Taxonomy" id="2014610"/>
    <lineage>
        <taxon>Bacteria</taxon>
        <taxon>Pseudomonadati</taxon>
        <taxon>Gemmatimonadota</taxon>
        <taxon>Gemmatimonadia</taxon>
        <taxon>Gemmatimonadales</taxon>
        <taxon>Gemmatimonadaceae</taxon>
        <taxon>Roseisolibacter</taxon>
    </lineage>
</organism>
<feature type="modified residue" description="4-aspartylphosphate" evidence="2">
    <location>
        <position position="56"/>
    </location>
</feature>
<dbReference type="InterPro" id="IPR001789">
    <property type="entry name" value="Sig_transdc_resp-reg_receiver"/>
</dbReference>
<comment type="caution">
    <text evidence="4">The sequence shown here is derived from an EMBL/GenBank/DDBJ whole genome shotgun (WGS) entry which is preliminary data.</text>
</comment>
<evidence type="ECO:0000313" key="5">
    <source>
        <dbReference type="Proteomes" id="UP001161325"/>
    </source>
</evidence>
<evidence type="ECO:0000313" key="4">
    <source>
        <dbReference type="EMBL" id="GLC28528.1"/>
    </source>
</evidence>
<sequence>MPTPPKSILWVDDEAELLEPHGIFLREKGYAVEWATNADDAVDLVQRQPFDLVLLDEQMPGKRGLEVYREIIELAPNLPVVMVTKSEEDATFREAIGVNVRDYLVKPVSPRQVLTSVAKILEGSQIRSQAISRAFVERFRALELERDRDLDWRGWVDRFAELTRWDVDLAAAGERSLYDSLRGLYPDMRREFAGYLKTEYPAWLRGPRVERPALSVDIVPEFLLPLLHGSKSAAFVVVDCLRLDQWMILEPLLTQWFDVETTHYFSILPTATPYSRNALFSGLYPSEMAARHPGWWGEREDETLNAHERELLDLQLKALRGPTPVKYHKISSAADSDDLERHLQGALVAEGVSAFVFNFIDLLTHGRSESMILYEVARDEVALRQITRQWFERSALLALLKEAARRKIPVLLTSDHGSIHCNTPATVFAKRDATANLRYKFGEDLRAERPEHALSFSNADDLKLPKRGYGGNTLMAVGDTFFVYPTKLREYQSRYRGSFLHGGVTPEECILPLALLTPR</sequence>
<dbReference type="SUPFAM" id="SSF52172">
    <property type="entry name" value="CheY-like"/>
    <property type="match status" value="1"/>
</dbReference>
<evidence type="ECO:0000259" key="3">
    <source>
        <dbReference type="PROSITE" id="PS50110"/>
    </source>
</evidence>
<dbReference type="InterPro" id="IPR011006">
    <property type="entry name" value="CheY-like_superfamily"/>
</dbReference>
<dbReference type="GO" id="GO:0000160">
    <property type="term" value="P:phosphorelay signal transduction system"/>
    <property type="evidence" value="ECO:0007669"/>
    <property type="project" value="InterPro"/>
</dbReference>
<dbReference type="InterPro" id="IPR017850">
    <property type="entry name" value="Alkaline_phosphatase_core_sf"/>
</dbReference>
<dbReference type="SMART" id="SM00448">
    <property type="entry name" value="REC"/>
    <property type="match status" value="1"/>
</dbReference>
<dbReference type="PROSITE" id="PS50110">
    <property type="entry name" value="RESPONSE_REGULATORY"/>
    <property type="match status" value="1"/>
</dbReference>
<keyword evidence="5" id="KW-1185">Reference proteome</keyword>
<reference evidence="4" key="1">
    <citation type="submission" date="2022-08" db="EMBL/GenBank/DDBJ databases">
        <title>Draft genome sequencing of Roseisolibacter agri AW1220.</title>
        <authorList>
            <person name="Tobiishi Y."/>
            <person name="Tonouchi A."/>
        </authorList>
    </citation>
    <scope>NUCLEOTIDE SEQUENCE</scope>
    <source>
        <strain evidence="4">AW1220</strain>
    </source>
</reference>
<dbReference type="Pfam" id="PF08665">
    <property type="entry name" value="PglZ"/>
    <property type="match status" value="1"/>
</dbReference>
<accession>A0AA37VD66</accession>
<dbReference type="Gene3D" id="3.40.50.2300">
    <property type="match status" value="1"/>
</dbReference>
<gene>
    <name evidence="4" type="ORF">rosag_50410</name>
</gene>
<proteinExistence type="predicted"/>